<feature type="non-terminal residue" evidence="1">
    <location>
        <position position="115"/>
    </location>
</feature>
<dbReference type="EMBL" id="JARPOI010000437">
    <property type="protein sequence ID" value="KAJ9128678.1"/>
    <property type="molecule type" value="Genomic_DNA"/>
</dbReference>
<organism evidence="1 2">
    <name type="scientific">Hevea brasiliensis</name>
    <name type="common">Para rubber tree</name>
    <name type="synonym">Siphonia brasiliensis</name>
    <dbReference type="NCBI Taxonomy" id="3981"/>
    <lineage>
        <taxon>Eukaryota</taxon>
        <taxon>Viridiplantae</taxon>
        <taxon>Streptophyta</taxon>
        <taxon>Embryophyta</taxon>
        <taxon>Tracheophyta</taxon>
        <taxon>Spermatophyta</taxon>
        <taxon>Magnoliopsida</taxon>
        <taxon>eudicotyledons</taxon>
        <taxon>Gunneridae</taxon>
        <taxon>Pentapetalae</taxon>
        <taxon>rosids</taxon>
        <taxon>fabids</taxon>
        <taxon>Malpighiales</taxon>
        <taxon>Euphorbiaceae</taxon>
        <taxon>Crotonoideae</taxon>
        <taxon>Micrandreae</taxon>
        <taxon>Hevea</taxon>
    </lineage>
</organism>
<protein>
    <submittedName>
        <fullName evidence="1">Uncharacterized protein</fullName>
    </submittedName>
</protein>
<dbReference type="InterPro" id="IPR023393">
    <property type="entry name" value="START-like_dom_sf"/>
</dbReference>
<dbReference type="PANTHER" id="PTHR33789">
    <property type="entry name" value="LACHRYMATORY-FACTOR SYNTHASE"/>
    <property type="match status" value="1"/>
</dbReference>
<dbReference type="CDD" id="cd07821">
    <property type="entry name" value="PYR_PYL_RCAR_like"/>
    <property type="match status" value="1"/>
</dbReference>
<dbReference type="Proteomes" id="UP001174677">
    <property type="component" value="Unassembled WGS sequence"/>
</dbReference>
<keyword evidence="2" id="KW-1185">Reference proteome</keyword>
<dbReference type="PANTHER" id="PTHR33789:SF11">
    <property type="entry name" value="OS05G0202300 PROTEIN"/>
    <property type="match status" value="1"/>
</dbReference>
<dbReference type="SUPFAM" id="SSF55961">
    <property type="entry name" value="Bet v1-like"/>
    <property type="match status" value="1"/>
</dbReference>
<dbReference type="Pfam" id="PF10604">
    <property type="entry name" value="Polyketide_cyc2"/>
    <property type="match status" value="1"/>
</dbReference>
<sequence length="115" mass="12898">MAEKTGPKWEGKTSVELKGATADQVWPFFEDFCNIHQWFPILETRASPAIALQAKTILRRTCGNIINHKEKLIMINPVERCLSYEVIENNMGFNPYTATFKVLPVNGDGAGDQKG</sequence>
<gene>
    <name evidence="1" type="ORF">P3X46_034616</name>
</gene>
<dbReference type="InterPro" id="IPR019587">
    <property type="entry name" value="Polyketide_cyclase/dehydratase"/>
</dbReference>
<comment type="caution">
    <text evidence="1">The sequence shown here is derived from an EMBL/GenBank/DDBJ whole genome shotgun (WGS) entry which is preliminary data.</text>
</comment>
<dbReference type="InterPro" id="IPR053249">
    <property type="entry name" value="LFS"/>
</dbReference>
<accession>A0ABQ9K9N7</accession>
<dbReference type="Gene3D" id="3.30.530.20">
    <property type="match status" value="1"/>
</dbReference>
<reference evidence="1 2" key="1">
    <citation type="journal article" date="2023" name="Plant Biotechnol. J.">
        <title>Chromosome-level wild Hevea brasiliensis genome provides new tools for genomic-assisted breeding and valuable loci to elevate rubber yield.</title>
        <authorList>
            <person name="Cheng H."/>
            <person name="Song X."/>
            <person name="Hu Y."/>
            <person name="Wu T."/>
            <person name="Yang Q."/>
            <person name="An Z."/>
            <person name="Feng S."/>
            <person name="Deng Z."/>
            <person name="Wu W."/>
            <person name="Zeng X."/>
            <person name="Tu M."/>
            <person name="Wang X."/>
            <person name="Huang H."/>
        </authorList>
    </citation>
    <scope>NUCLEOTIDE SEQUENCE [LARGE SCALE GENOMIC DNA]</scope>
    <source>
        <strain evidence="1">MT/VB/25A 57/8</strain>
    </source>
</reference>
<evidence type="ECO:0000313" key="1">
    <source>
        <dbReference type="EMBL" id="KAJ9128678.1"/>
    </source>
</evidence>
<proteinExistence type="predicted"/>
<name>A0ABQ9K9N7_HEVBR</name>
<evidence type="ECO:0000313" key="2">
    <source>
        <dbReference type="Proteomes" id="UP001174677"/>
    </source>
</evidence>